<keyword evidence="3" id="KW-0378">Hydrolase</keyword>
<dbReference type="SUPFAM" id="SSF51445">
    <property type="entry name" value="(Trans)glycosidases"/>
    <property type="match status" value="1"/>
</dbReference>
<gene>
    <name evidence="3" type="ORF">PanWU01x14_140070</name>
</gene>
<dbReference type="PANTHER" id="PTHR10353">
    <property type="entry name" value="GLYCOSYL HYDROLASE"/>
    <property type="match status" value="1"/>
</dbReference>
<reference evidence="4" key="1">
    <citation type="submission" date="2016-06" db="EMBL/GenBank/DDBJ databases">
        <title>Parallel loss of symbiosis genes in relatives of nitrogen-fixing non-legume Parasponia.</title>
        <authorList>
            <person name="Van Velzen R."/>
            <person name="Holmer R."/>
            <person name="Bu F."/>
            <person name="Rutten L."/>
            <person name="Van Zeijl A."/>
            <person name="Liu W."/>
            <person name="Santuari L."/>
            <person name="Cao Q."/>
            <person name="Sharma T."/>
            <person name="Shen D."/>
            <person name="Roswanjaya Y."/>
            <person name="Wardhani T."/>
            <person name="Kalhor M.S."/>
            <person name="Jansen J."/>
            <person name="Van den Hoogen J."/>
            <person name="Gungor B."/>
            <person name="Hartog M."/>
            <person name="Hontelez J."/>
            <person name="Verver J."/>
            <person name="Yang W.-C."/>
            <person name="Schijlen E."/>
            <person name="Repin R."/>
            <person name="Schilthuizen M."/>
            <person name="Schranz E."/>
            <person name="Heidstra R."/>
            <person name="Miyata K."/>
            <person name="Fedorova E."/>
            <person name="Kohlen W."/>
            <person name="Bisseling T."/>
            <person name="Smit S."/>
            <person name="Geurts R."/>
        </authorList>
    </citation>
    <scope>NUCLEOTIDE SEQUENCE [LARGE SCALE GENOMIC DNA]</scope>
    <source>
        <strain evidence="4">cv. WU1-14</strain>
    </source>
</reference>
<dbReference type="Gene3D" id="3.20.20.80">
    <property type="entry name" value="Glycosidases"/>
    <property type="match status" value="1"/>
</dbReference>
<dbReference type="Proteomes" id="UP000237105">
    <property type="component" value="Unassembled WGS sequence"/>
</dbReference>
<name>A0A2P5CM77_PARAD</name>
<protein>
    <submittedName>
        <fullName evidence="3">Glycoside hydrolase</fullName>
    </submittedName>
</protein>
<comment type="caution">
    <text evidence="3">The sequence shown here is derived from an EMBL/GenBank/DDBJ whole genome shotgun (WGS) entry which is preliminary data.</text>
</comment>
<dbReference type="OrthoDB" id="65569at2759"/>
<dbReference type="Pfam" id="PF00232">
    <property type="entry name" value="Glyco_hydro_1"/>
    <property type="match status" value="1"/>
</dbReference>
<comment type="similarity">
    <text evidence="1 2">Belongs to the glycosyl hydrolase 1 family.</text>
</comment>
<proteinExistence type="inferred from homology"/>
<dbReference type="PRINTS" id="PR00131">
    <property type="entry name" value="GLHYDRLASE1"/>
</dbReference>
<keyword evidence="4" id="KW-1185">Reference proteome</keyword>
<dbReference type="InterPro" id="IPR001360">
    <property type="entry name" value="Glyco_hydro_1"/>
</dbReference>
<dbReference type="EMBL" id="JXTB01000115">
    <property type="protein sequence ID" value="PON62157.1"/>
    <property type="molecule type" value="Genomic_DNA"/>
</dbReference>
<organism evidence="3 4">
    <name type="scientific">Parasponia andersonii</name>
    <name type="common">Sponia andersonii</name>
    <dbReference type="NCBI Taxonomy" id="3476"/>
    <lineage>
        <taxon>Eukaryota</taxon>
        <taxon>Viridiplantae</taxon>
        <taxon>Streptophyta</taxon>
        <taxon>Embryophyta</taxon>
        <taxon>Tracheophyta</taxon>
        <taxon>Spermatophyta</taxon>
        <taxon>Magnoliopsida</taxon>
        <taxon>eudicotyledons</taxon>
        <taxon>Gunneridae</taxon>
        <taxon>Pentapetalae</taxon>
        <taxon>rosids</taxon>
        <taxon>fabids</taxon>
        <taxon>Rosales</taxon>
        <taxon>Cannabaceae</taxon>
        <taxon>Parasponia</taxon>
    </lineage>
</organism>
<accession>A0A2P5CM77</accession>
<evidence type="ECO:0000256" key="1">
    <source>
        <dbReference type="ARBA" id="ARBA00010838"/>
    </source>
</evidence>
<dbReference type="InterPro" id="IPR017853">
    <property type="entry name" value="GH"/>
</dbReference>
<sequence length="303" mass="34673">MGYCLGVAPPGRCSPQYLAGPCEAGDSSTEPYIATHNMLLAHATAVSLYKEKFQEIQEGEIGLSLVGKYFEPYSKSKDDKAAAERLLDFELGWFMEPLVYGDYPESMKSLVKERLPNFTDEEKELVKGSFDFIGINYYTSRYAKSGVPVQPPRYTTDSLATQEHEKDGVAIGPKAEGSSFIFVYPEGLKKLLCFMKEKYESPKIYITENGITEANVRKRGLDVALKDPHRIINTLRHLYMIHQAMKTGVNVKGYFYWSLFDDFEWVEGYVPRFGLYYIDYEDDLKRIPKESAKWLPSFLKQKL</sequence>
<dbReference type="AlphaFoldDB" id="A0A2P5CM77"/>
<dbReference type="GO" id="GO:0005975">
    <property type="term" value="P:carbohydrate metabolic process"/>
    <property type="evidence" value="ECO:0007669"/>
    <property type="project" value="InterPro"/>
</dbReference>
<evidence type="ECO:0000256" key="2">
    <source>
        <dbReference type="RuleBase" id="RU003690"/>
    </source>
</evidence>
<dbReference type="STRING" id="3476.A0A2P5CM77"/>
<dbReference type="GO" id="GO:0008422">
    <property type="term" value="F:beta-glucosidase activity"/>
    <property type="evidence" value="ECO:0007669"/>
    <property type="project" value="TreeGrafter"/>
</dbReference>
<dbReference type="PANTHER" id="PTHR10353:SF154">
    <property type="entry name" value="BETA-GLUCOSIDASE 9-RELATED"/>
    <property type="match status" value="1"/>
</dbReference>
<evidence type="ECO:0000313" key="3">
    <source>
        <dbReference type="EMBL" id="PON62157.1"/>
    </source>
</evidence>
<evidence type="ECO:0000313" key="4">
    <source>
        <dbReference type="Proteomes" id="UP000237105"/>
    </source>
</evidence>